<dbReference type="FunFam" id="1.10.238.20:FF:000001">
    <property type="entry name" value="General odorant-binding protein lush"/>
    <property type="match status" value="1"/>
</dbReference>
<dbReference type="Pfam" id="PF01395">
    <property type="entry name" value="PBP_GOBP"/>
    <property type="match status" value="1"/>
</dbReference>
<feature type="chain" id="PRO_5022785100" evidence="4">
    <location>
        <begin position="25"/>
        <end position="139"/>
    </location>
</feature>
<organism evidence="5 6">
    <name type="scientific">Leptidea sinapis</name>
    <dbReference type="NCBI Taxonomy" id="189913"/>
    <lineage>
        <taxon>Eukaryota</taxon>
        <taxon>Metazoa</taxon>
        <taxon>Ecdysozoa</taxon>
        <taxon>Arthropoda</taxon>
        <taxon>Hexapoda</taxon>
        <taxon>Insecta</taxon>
        <taxon>Pterygota</taxon>
        <taxon>Neoptera</taxon>
        <taxon>Endopterygota</taxon>
        <taxon>Lepidoptera</taxon>
        <taxon>Glossata</taxon>
        <taxon>Ditrysia</taxon>
        <taxon>Papilionoidea</taxon>
        <taxon>Pieridae</taxon>
        <taxon>Dismorphiinae</taxon>
        <taxon>Leptidea</taxon>
    </lineage>
</organism>
<dbReference type="GO" id="GO:0007608">
    <property type="term" value="P:sensory perception of smell"/>
    <property type="evidence" value="ECO:0007669"/>
    <property type="project" value="UniProtKB-ARBA"/>
</dbReference>
<evidence type="ECO:0000256" key="2">
    <source>
        <dbReference type="ARBA" id="ARBA00008098"/>
    </source>
</evidence>
<gene>
    <name evidence="5" type="ORF">LSINAPIS_LOCUS9764</name>
</gene>
<dbReference type="SUPFAM" id="SSF47565">
    <property type="entry name" value="Insect pheromone/odorant-binding proteins"/>
    <property type="match status" value="1"/>
</dbReference>
<dbReference type="Proteomes" id="UP000324832">
    <property type="component" value="Unassembled WGS sequence"/>
</dbReference>
<dbReference type="AlphaFoldDB" id="A0A5E4QNR0"/>
<dbReference type="Gene3D" id="1.10.238.20">
    <property type="entry name" value="Pheromone/general odorant binding protein domain"/>
    <property type="match status" value="1"/>
</dbReference>
<feature type="signal peptide" evidence="4">
    <location>
        <begin position="1"/>
        <end position="24"/>
    </location>
</feature>
<dbReference type="InterPro" id="IPR036728">
    <property type="entry name" value="PBP_GOBP_sf"/>
</dbReference>
<dbReference type="GO" id="GO:0005549">
    <property type="term" value="F:odorant binding"/>
    <property type="evidence" value="ECO:0007669"/>
    <property type="project" value="InterPro"/>
</dbReference>
<dbReference type="EMBL" id="FZQP02003767">
    <property type="protein sequence ID" value="VVC98736.1"/>
    <property type="molecule type" value="Genomic_DNA"/>
</dbReference>
<reference evidence="5 6" key="1">
    <citation type="submission" date="2017-07" db="EMBL/GenBank/DDBJ databases">
        <authorList>
            <person name="Talla V."/>
            <person name="Backstrom N."/>
        </authorList>
    </citation>
    <scope>NUCLEOTIDE SEQUENCE [LARGE SCALE GENOMIC DNA]</scope>
</reference>
<dbReference type="InterPro" id="IPR006170">
    <property type="entry name" value="PBP/GOBP"/>
</dbReference>
<dbReference type="GO" id="GO:0005576">
    <property type="term" value="C:extracellular region"/>
    <property type="evidence" value="ECO:0007669"/>
    <property type="project" value="UniProtKB-SubCell"/>
</dbReference>
<evidence type="ECO:0000256" key="1">
    <source>
        <dbReference type="ARBA" id="ARBA00004613"/>
    </source>
</evidence>
<comment type="similarity">
    <text evidence="2">Belongs to the PBP/GOBP family.</text>
</comment>
<proteinExistence type="inferred from homology"/>
<keyword evidence="3" id="KW-0964">Secreted</keyword>
<comment type="subcellular location">
    <subcellularLocation>
        <location evidence="1">Secreted</location>
    </subcellularLocation>
</comment>
<evidence type="ECO:0000313" key="6">
    <source>
        <dbReference type="Proteomes" id="UP000324832"/>
    </source>
</evidence>
<dbReference type="CDD" id="cd23992">
    <property type="entry name" value="PBP_GOBP"/>
    <property type="match status" value="1"/>
</dbReference>
<evidence type="ECO:0000256" key="3">
    <source>
        <dbReference type="ARBA" id="ARBA00022525"/>
    </source>
</evidence>
<accession>A0A5E4QNR0</accession>
<name>A0A5E4QNR0_9NEOP</name>
<keyword evidence="6" id="KW-1185">Reference proteome</keyword>
<evidence type="ECO:0000313" key="5">
    <source>
        <dbReference type="EMBL" id="VVC98736.1"/>
    </source>
</evidence>
<dbReference type="SMART" id="SM00708">
    <property type="entry name" value="PhBP"/>
    <property type="match status" value="1"/>
</dbReference>
<protein>
    <submittedName>
        <fullName evidence="5">Uncharacterized protein</fullName>
    </submittedName>
</protein>
<dbReference type="PANTHER" id="PTHR21364:SF2">
    <property type="entry name" value="GENERAL ODORANT-BINDING PROTEIN 19A"/>
    <property type="match status" value="1"/>
</dbReference>
<keyword evidence="4" id="KW-0732">Signal</keyword>
<dbReference type="PANTHER" id="PTHR21364">
    <property type="entry name" value="GENERAL ODORANT-BINDING PROTEIN 19A"/>
    <property type="match status" value="1"/>
</dbReference>
<evidence type="ECO:0000256" key="4">
    <source>
        <dbReference type="SAM" id="SignalP"/>
    </source>
</evidence>
<dbReference type="SMR" id="A0A5E4QNR0"/>
<sequence>MARTDWILMYSLLVAYCDIPAALAMDEEMAELAKMLRESCAEETVVDVGLVEKINAGADLMPDGKLKCYIKCVMETAGMMSEGQVDVDAVVALLPEDFRKRNENSLRQCGTKHGSDDCDTAYLTQQCWQKANKEDYFLI</sequence>